<keyword evidence="1" id="KW-0472">Membrane</keyword>
<evidence type="ECO:0000313" key="3">
    <source>
        <dbReference type="Proteomes" id="UP000480178"/>
    </source>
</evidence>
<keyword evidence="1" id="KW-0812">Transmembrane</keyword>
<reference evidence="2 3" key="1">
    <citation type="submission" date="2020-01" db="EMBL/GenBank/DDBJ databases">
        <authorList>
            <person name="Kim M.K."/>
        </authorList>
    </citation>
    <scope>NUCLEOTIDE SEQUENCE [LARGE SCALE GENOMIC DNA]</scope>
    <source>
        <strain evidence="2 3">172606-1</strain>
    </source>
</reference>
<dbReference type="KEGG" id="rhoz:GXP67_00240"/>
<keyword evidence="1" id="KW-1133">Transmembrane helix</keyword>
<dbReference type="Pfam" id="PF11391">
    <property type="entry name" value="DUF2798"/>
    <property type="match status" value="1"/>
</dbReference>
<dbReference type="Proteomes" id="UP000480178">
    <property type="component" value="Chromosome"/>
</dbReference>
<evidence type="ECO:0000313" key="2">
    <source>
        <dbReference type="EMBL" id="QHT71831.1"/>
    </source>
</evidence>
<dbReference type="InterPro" id="IPR021529">
    <property type="entry name" value="DUF2798"/>
</dbReference>
<dbReference type="AlphaFoldDB" id="A0A6C0GUD6"/>
<feature type="transmembrane region" description="Helical" evidence="1">
    <location>
        <begin position="30"/>
        <end position="48"/>
    </location>
</feature>
<accession>A0A6C0GUD6</accession>
<sequence length="70" mass="7840">MLMGIITTGIVSFTLIGVNRGYDPGFASIWMKSWVISYLIVIPIILLVSPSIQRVASYLCKERTYATQNE</sequence>
<proteinExistence type="predicted"/>
<name>A0A6C0GUD6_9BACT</name>
<keyword evidence="3" id="KW-1185">Reference proteome</keyword>
<protein>
    <submittedName>
        <fullName evidence="2">DUF2798 domain-containing protein</fullName>
    </submittedName>
</protein>
<gene>
    <name evidence="2" type="ORF">GXP67_00240</name>
</gene>
<dbReference type="EMBL" id="CP048222">
    <property type="protein sequence ID" value="QHT71831.1"/>
    <property type="molecule type" value="Genomic_DNA"/>
</dbReference>
<evidence type="ECO:0000256" key="1">
    <source>
        <dbReference type="SAM" id="Phobius"/>
    </source>
</evidence>
<organism evidence="2 3">
    <name type="scientific">Rhodocytophaga rosea</name>
    <dbReference type="NCBI Taxonomy" id="2704465"/>
    <lineage>
        <taxon>Bacteria</taxon>
        <taxon>Pseudomonadati</taxon>
        <taxon>Bacteroidota</taxon>
        <taxon>Cytophagia</taxon>
        <taxon>Cytophagales</taxon>
        <taxon>Rhodocytophagaceae</taxon>
        <taxon>Rhodocytophaga</taxon>
    </lineage>
</organism>